<reference evidence="7 8" key="1">
    <citation type="submission" date="2020-02" db="EMBL/GenBank/DDBJ databases">
        <authorList>
            <person name="Chen W.-M."/>
        </authorList>
    </citation>
    <scope>NUCLEOTIDE SEQUENCE [LARGE SCALE GENOMIC DNA]</scope>
    <source>
        <strain evidence="7 8">KMS-5</strain>
    </source>
</reference>
<keyword evidence="5 6" id="KW-0472">Membrane</keyword>
<dbReference type="PANTHER" id="PTHR30482">
    <property type="entry name" value="HIGH-AFFINITY BRANCHED-CHAIN AMINO ACID TRANSPORT SYSTEM PERMEASE"/>
    <property type="match status" value="1"/>
</dbReference>
<feature type="transmembrane region" description="Helical" evidence="6">
    <location>
        <begin position="53"/>
        <end position="74"/>
    </location>
</feature>
<feature type="transmembrane region" description="Helical" evidence="6">
    <location>
        <begin position="341"/>
        <end position="357"/>
    </location>
</feature>
<dbReference type="CDD" id="cd06581">
    <property type="entry name" value="TM_PBP1_LivM_like"/>
    <property type="match status" value="1"/>
</dbReference>
<gene>
    <name evidence="7" type="ORF">G4Z14_17225</name>
</gene>
<feature type="transmembrane region" description="Helical" evidence="6">
    <location>
        <begin position="29"/>
        <end position="46"/>
    </location>
</feature>
<evidence type="ECO:0000313" key="8">
    <source>
        <dbReference type="Proteomes" id="UP000477782"/>
    </source>
</evidence>
<dbReference type="GO" id="GO:0015658">
    <property type="term" value="F:branched-chain amino acid transmembrane transporter activity"/>
    <property type="evidence" value="ECO:0007669"/>
    <property type="project" value="InterPro"/>
</dbReference>
<feature type="transmembrane region" description="Helical" evidence="6">
    <location>
        <begin position="86"/>
        <end position="106"/>
    </location>
</feature>
<proteinExistence type="predicted"/>
<evidence type="ECO:0000313" key="7">
    <source>
        <dbReference type="EMBL" id="NEY92034.1"/>
    </source>
</evidence>
<feature type="transmembrane region" description="Helical" evidence="6">
    <location>
        <begin position="254"/>
        <end position="275"/>
    </location>
</feature>
<keyword evidence="3 6" id="KW-0812">Transmembrane</keyword>
<keyword evidence="8" id="KW-1185">Reference proteome</keyword>
<dbReference type="AlphaFoldDB" id="A0A6M0QYZ6"/>
<sequence>MSRTVLLYAAMAAALLAVGLLQSWPLALTILNLCLISVVMALGVNVQWGVAGMFNVGTMGSAAAGGLAVVLVSAPPVRAAWTTGGGRLAIAASILLATTALAVVIWRGLSGNPLLRGVAVAATGLGGVLLAQHWFLPATAAIEAVDAASAGYLGGLGLPVALSWVVGGIFGAALAWPIGRLTAGLRSDYLAVATFGISEIILAVLRNEEWLARGVKNVTGLPRPVPYETDLQAAIWVQDLSAWLGWPLRDTASVLVKLAYAAWFLAVLLVIWWALDRLSHAPWGRMMRAIRDNEEAARAMGKDVARRHLQAFVLGSAIVGIGGAMLVTLDGQFTAGSYQPLRFTFLIWVMVIVGGSGNHRGAILGAFLIWFVWVQAETAGLWLAATGATLLAPDNPIRLALEAGPAQLRYVLMGLILVLVMRFSPRGLIPEATPEPPK</sequence>
<protein>
    <submittedName>
        <fullName evidence="7">Branched-chain amino acid ABC transporter permease</fullName>
    </submittedName>
</protein>
<evidence type="ECO:0000256" key="1">
    <source>
        <dbReference type="ARBA" id="ARBA00004651"/>
    </source>
</evidence>
<dbReference type="Proteomes" id="UP000477782">
    <property type="component" value="Unassembled WGS sequence"/>
</dbReference>
<evidence type="ECO:0000256" key="4">
    <source>
        <dbReference type="ARBA" id="ARBA00022989"/>
    </source>
</evidence>
<organism evidence="7 8">
    <name type="scientific">Tabrizicola oligotrophica</name>
    <dbReference type="NCBI Taxonomy" id="2710650"/>
    <lineage>
        <taxon>Bacteria</taxon>
        <taxon>Pseudomonadati</taxon>
        <taxon>Pseudomonadota</taxon>
        <taxon>Alphaproteobacteria</taxon>
        <taxon>Rhodobacterales</taxon>
        <taxon>Paracoccaceae</taxon>
        <taxon>Tabrizicola</taxon>
    </lineage>
</organism>
<dbReference type="Pfam" id="PF02653">
    <property type="entry name" value="BPD_transp_2"/>
    <property type="match status" value="1"/>
</dbReference>
<feature type="transmembrane region" description="Helical" evidence="6">
    <location>
        <begin position="309"/>
        <end position="329"/>
    </location>
</feature>
<feature type="transmembrane region" description="Helical" evidence="6">
    <location>
        <begin position="118"/>
        <end position="136"/>
    </location>
</feature>
<keyword evidence="4 6" id="KW-1133">Transmembrane helix</keyword>
<dbReference type="GO" id="GO:0005886">
    <property type="term" value="C:plasma membrane"/>
    <property type="evidence" value="ECO:0007669"/>
    <property type="project" value="UniProtKB-SubCell"/>
</dbReference>
<feature type="transmembrane region" description="Helical" evidence="6">
    <location>
        <begin position="156"/>
        <end position="176"/>
    </location>
</feature>
<evidence type="ECO:0000256" key="6">
    <source>
        <dbReference type="SAM" id="Phobius"/>
    </source>
</evidence>
<evidence type="ECO:0000256" key="2">
    <source>
        <dbReference type="ARBA" id="ARBA00022475"/>
    </source>
</evidence>
<accession>A0A6M0QYZ6</accession>
<evidence type="ECO:0000256" key="3">
    <source>
        <dbReference type="ARBA" id="ARBA00022692"/>
    </source>
</evidence>
<comment type="subcellular location">
    <subcellularLocation>
        <location evidence="1">Cell membrane</location>
        <topology evidence="1">Multi-pass membrane protein</topology>
    </subcellularLocation>
</comment>
<feature type="transmembrane region" description="Helical" evidence="6">
    <location>
        <begin position="364"/>
        <end position="385"/>
    </location>
</feature>
<feature type="transmembrane region" description="Helical" evidence="6">
    <location>
        <begin position="188"/>
        <end position="205"/>
    </location>
</feature>
<dbReference type="InterPro" id="IPR001851">
    <property type="entry name" value="ABC_transp_permease"/>
</dbReference>
<comment type="caution">
    <text evidence="7">The sequence shown here is derived from an EMBL/GenBank/DDBJ whole genome shotgun (WGS) entry which is preliminary data.</text>
</comment>
<evidence type="ECO:0000256" key="5">
    <source>
        <dbReference type="ARBA" id="ARBA00023136"/>
    </source>
</evidence>
<dbReference type="EMBL" id="JAAIVJ010000018">
    <property type="protein sequence ID" value="NEY92034.1"/>
    <property type="molecule type" value="Genomic_DNA"/>
</dbReference>
<dbReference type="RefSeq" id="WP_164627986.1">
    <property type="nucleotide sequence ID" value="NZ_JAAIVJ010000018.1"/>
</dbReference>
<dbReference type="InterPro" id="IPR043428">
    <property type="entry name" value="LivM-like"/>
</dbReference>
<name>A0A6M0QYZ6_9RHOB</name>
<keyword evidence="2" id="KW-1003">Cell membrane</keyword>
<feature type="transmembrane region" description="Helical" evidence="6">
    <location>
        <begin position="405"/>
        <end position="423"/>
    </location>
</feature>
<dbReference type="PANTHER" id="PTHR30482:SF10">
    <property type="entry name" value="HIGH-AFFINITY BRANCHED-CHAIN AMINO ACID TRANSPORT PROTEIN BRAE"/>
    <property type="match status" value="1"/>
</dbReference>